<keyword evidence="2" id="KW-0964">Secreted</keyword>
<comment type="caution">
    <text evidence="6">The sequence shown here is derived from an EMBL/GenBank/DDBJ whole genome shotgun (WGS) entry which is preliminary data.</text>
</comment>
<dbReference type="InterPro" id="IPR003540">
    <property type="entry name" value="ADP-ribosyltransferase"/>
</dbReference>
<evidence type="ECO:0000313" key="7">
    <source>
        <dbReference type="Proteomes" id="UP000690515"/>
    </source>
</evidence>
<dbReference type="InterPro" id="IPR050557">
    <property type="entry name" value="RTX_toxin/Mannuronan_C5-epim"/>
</dbReference>
<evidence type="ECO:0000256" key="3">
    <source>
        <dbReference type="ARBA" id="ARBA00022837"/>
    </source>
</evidence>
<accession>A0ABS5Z8N9</accession>
<dbReference type="InterPro" id="IPR020972">
    <property type="entry name" value="Dermonecrotic/RTX_toxin_MLD"/>
</dbReference>
<keyword evidence="4" id="KW-0175">Coiled coil</keyword>
<dbReference type="Gene3D" id="3.90.176.10">
    <property type="entry name" value="Toxin ADP-ribosyltransferase, Chain A, domain 1"/>
    <property type="match status" value="1"/>
</dbReference>
<dbReference type="CDD" id="cd16840">
    <property type="entry name" value="toxin_MLD"/>
    <property type="match status" value="1"/>
</dbReference>
<gene>
    <name evidence="6" type="ORF">KCG35_04975</name>
</gene>
<dbReference type="PROSITE" id="PS51995">
    <property type="entry name" value="ATLF"/>
    <property type="match status" value="1"/>
</dbReference>
<keyword evidence="7" id="KW-1185">Reference proteome</keyword>
<dbReference type="Gene3D" id="2.150.10.10">
    <property type="entry name" value="Serralysin-like metalloprotease, C-terminal"/>
    <property type="match status" value="5"/>
</dbReference>
<dbReference type="RefSeq" id="WP_215818572.1">
    <property type="nucleotide sequence ID" value="NZ_JAGSOY010000007.1"/>
</dbReference>
<dbReference type="SUPFAM" id="SSF51120">
    <property type="entry name" value="beta-Roll"/>
    <property type="match status" value="5"/>
</dbReference>
<name>A0ABS5Z8N9_9GAMM</name>
<comment type="subcellular location">
    <subcellularLocation>
        <location evidence="1">Secreted</location>
    </subcellularLocation>
</comment>
<dbReference type="PANTHER" id="PTHR38340">
    <property type="entry name" value="S-LAYER PROTEIN"/>
    <property type="match status" value="1"/>
</dbReference>
<dbReference type="InterPro" id="IPR011049">
    <property type="entry name" value="Serralysin-like_metalloprot_C"/>
</dbReference>
<dbReference type="PRINTS" id="PR00313">
    <property type="entry name" value="CABNDNGRPT"/>
</dbReference>
<feature type="coiled-coil region" evidence="4">
    <location>
        <begin position="89"/>
        <end position="116"/>
    </location>
</feature>
<evidence type="ECO:0000256" key="2">
    <source>
        <dbReference type="ARBA" id="ARBA00022525"/>
    </source>
</evidence>
<dbReference type="Gene3D" id="3.40.390.10">
    <property type="entry name" value="Collagenase (Catalytic Domain)"/>
    <property type="match status" value="1"/>
</dbReference>
<dbReference type="InterPro" id="IPR047568">
    <property type="entry name" value="ATLF-like_dom"/>
</dbReference>
<dbReference type="Proteomes" id="UP000690515">
    <property type="component" value="Unassembled WGS sequence"/>
</dbReference>
<dbReference type="Pfam" id="PF00353">
    <property type="entry name" value="HemolysinCabind"/>
    <property type="match status" value="5"/>
</dbReference>
<dbReference type="InterPro" id="IPR014781">
    <property type="entry name" value="Anthrax_toxin_lethal/edema_N/C"/>
</dbReference>
<evidence type="ECO:0000313" key="6">
    <source>
        <dbReference type="EMBL" id="MBU2710402.1"/>
    </source>
</evidence>
<dbReference type="PANTHER" id="PTHR38340:SF1">
    <property type="entry name" value="S-LAYER PROTEIN"/>
    <property type="match status" value="1"/>
</dbReference>
<dbReference type="PROSITE" id="PS51996">
    <property type="entry name" value="TR_MART"/>
    <property type="match status" value="1"/>
</dbReference>
<reference evidence="6 7" key="1">
    <citation type="submission" date="2021-04" db="EMBL/GenBank/DDBJ databases">
        <authorList>
            <person name="Pira H."/>
            <person name="Risdian C."/>
            <person name="Wink J."/>
        </authorList>
    </citation>
    <scope>NUCLEOTIDE SEQUENCE [LARGE SCALE GENOMIC DNA]</scope>
    <source>
        <strain evidence="6 7">WH53</strain>
    </source>
</reference>
<dbReference type="SUPFAM" id="SSF158842">
    <property type="entry name" value="PMT central region-like"/>
    <property type="match status" value="3"/>
</dbReference>
<proteinExistence type="predicted"/>
<dbReference type="SUPFAM" id="SSF56399">
    <property type="entry name" value="ADP-ribosylation"/>
    <property type="match status" value="1"/>
</dbReference>
<keyword evidence="3" id="KW-0106">Calcium</keyword>
<evidence type="ECO:0000256" key="4">
    <source>
        <dbReference type="SAM" id="Coils"/>
    </source>
</evidence>
<evidence type="ECO:0000256" key="1">
    <source>
        <dbReference type="ARBA" id="ARBA00004613"/>
    </source>
</evidence>
<dbReference type="EMBL" id="JAGSOY010000007">
    <property type="protein sequence ID" value="MBU2710402.1"/>
    <property type="molecule type" value="Genomic_DNA"/>
</dbReference>
<dbReference type="Pfam" id="PF03496">
    <property type="entry name" value="ADPrib_exo_Tox"/>
    <property type="match status" value="1"/>
</dbReference>
<evidence type="ECO:0000259" key="5">
    <source>
        <dbReference type="PROSITE" id="PS51995"/>
    </source>
</evidence>
<dbReference type="InterPro" id="IPR001343">
    <property type="entry name" value="Hemolysn_Ca-bd"/>
</dbReference>
<dbReference type="Pfam" id="PF11647">
    <property type="entry name" value="MLD"/>
    <property type="match status" value="2"/>
</dbReference>
<protein>
    <submittedName>
        <fullName evidence="6">Membrane-targeted effector domain-containing toxin</fullName>
    </submittedName>
</protein>
<dbReference type="SUPFAM" id="SSF55486">
    <property type="entry name" value="Metalloproteases ('zincins'), catalytic domain"/>
    <property type="match status" value="1"/>
</dbReference>
<dbReference type="Pfam" id="PF07737">
    <property type="entry name" value="ATLF"/>
    <property type="match status" value="1"/>
</dbReference>
<organism evidence="6 7">
    <name type="scientific">Zooshikella harenae</name>
    <dbReference type="NCBI Taxonomy" id="2827238"/>
    <lineage>
        <taxon>Bacteria</taxon>
        <taxon>Pseudomonadati</taxon>
        <taxon>Pseudomonadota</taxon>
        <taxon>Gammaproteobacteria</taxon>
        <taxon>Oceanospirillales</taxon>
        <taxon>Zooshikellaceae</taxon>
        <taxon>Zooshikella</taxon>
    </lineage>
</organism>
<dbReference type="InterPro" id="IPR024079">
    <property type="entry name" value="MetalloPept_cat_dom_sf"/>
</dbReference>
<sequence length="3977" mass="435682">MAIIPLDEFKKIAAVKFKKQGESYQQLLQRYQAYEGVKGENSSAEYDALKLLLGDVNQYLEKHPESGRNAAIQALKTQIIERRYQVWHVQQNEQLKQELSQLAQDQQQAKKQAYNEALQLLKGIVGHSFEQPSELRQVLESRYSQQTVDYLNTLTQGVLTNAKKLNAGILRAVTDVLLSPDFVNLQKALDVVKLNSNSPVSEQGRFAVALELAKFPVELLDLMKAHNISVLVTQDSITSYYQELKGVTPRGWPAGKTWDSVPGVGAFGAYRGAVIAVKLDANGKWVVPKTGDGHNAANLVLHETAHAVDRIVGEDSNGGQYLSNRKSFLAAWQGDFHNLGDDYYKQGGAQAGREETFAEGIAKYYEKTAQLNWKNVQTWLSNKPFDKYAQQYYDEFSASWWQKQLSAEFSVDVRAYVERQVPELKLQEKLDFLTVRKIYQAINDAPIAGNNAPLASLNTLKTTQPALSSIAPPPPSVDNLATVWGDVPSREVLIKQAAVVGKPQGESYKALLSQLQQFWQQEGGDRINTAFKLYQQAGEYIDQHPDSKRNSAIQGLREHLARAINKAQSDQPQTQETLARVKARLQLLQIEEGLIAAPRSGQATQLTDGTRVLANLPNAGIDSLQHLQTAFDQSLRDQELAVGREAGNKVKAQANISQAEADAITWYTKEGFQYINDMLRNDQPLTHFVKDYGISALQGLNKLANYEGTVYRALAVDDLSALADRLTPGQLVGDKGFLSTSTSAEFAKSFRGGKGTVIYAIEGVTNGRNVTGFAQLEQAEVLLQPGSHFRVEATKLTDNNLYVVLKQADNLKAGEVVRNLATGDVLGAVINSQTTTLIDDVKKTFVDPNVASLLDIQQPGVVNTGREITANTTGDVPPPPPVTTDSETALVEAASHRKLDITEKAKYVATVYNRLAKGVATDDVYGVITPGFERPTAAELAQLNEKLLTKAKKAVAESIDKTLGILRGQQHNVPDSLNAQVRDELASLFVEATVKQDYDLRAALIAKVDALGIPFAAKGQGEKLLAFWSGEWHGYEYVLNQKLSAEGKAIAVDHHVSGIEFLHQLRNSLDHFATDLRDKPTLKNLFQQGSRTLAGYLSSVYATGAQGTTYVLSEGGIQLNNYFWNVELPVLRKMQRDGILQDIKILFEKFDSYVDKPLSEIGVAVSNKDVPVKVQLQRLPEHLQSWAIVNDFRKFADGQLTPALVTLHQAAKRYIDLHPSSKRIPAVKALLQSVSSQLISLNEFTSKPLADQLAFVKQFADKVFANQGFPEILSLADFSKEASVVGKSKGEGYQSILTALEALHGQASKTELLGDRTFIDLGLNGDFIDRHADNLRHQLLPFNLLRETWRVKVNHDITSGQVAITLADGRQVNVQVDVTGNQRQQLAILQRFILANYDQTSIPSGLALAGDQIKQVSDAGSTVLATRTEGQWRLATNSSVAFPHENYQAYRFAVAQDKLARQIQPGVYEYQDSRVSHVLKIEDTFYATKFDKDNNTWRLVDSTNTAKPGVAVHLDKGQWQLNLKVGLVGGSRVNTTMLAESFTRQSQWVATLSDQLNQLSGDIHFKASTFTQFDATRQSAIDKANTLLATQHPVWLDTFNHFAELNNEQALGQLSETDQRQLSAYLEQLVQLNTAAEKSGLLRAGQTQSVTDFVGSIQQQDNQSNALYVLSVADQHVLVQVHDNQGEVRISLSGAALGEVSGIQSYSQLQQVLTVYLDTLSNSQQQPYDQFKVESVNAEQVIQLGETQPAFTTALRAEITGTEHLLKGLDNTQGLLQLGELSISRVMLYELGATVDGKPVDVNTNFADPELVSKLQLSEGKLQAYLAHSHESGDQDTQAVSQLIAWVKQQRSQSGNTSPVVAEQGSPNHWLRDQLAQLASNRYAFEQGKQLVEVAKVNHLSVELAPSTSHKPQAALANVLATARAQQLDAGVETLLANQNRINFLQTAQQQGRATSAETQSLQQLLSTQEDLVKAYQSDPAFKQSLGYLSIRDIAQQVSGTGDQTLTLRSGKYHYLVSQQKGKLSFYDPAVGWISGFDSADGLQQFLTNYFSDSARLQLGTATSAFQTHEIAPKFLSNERVASLTDTLRTAAPVELDRLAQLDLQQGPVKLGEQSISRVKLWQLGAKVEGQSLSSLNFQGDWASAVRFDGQLLQSHLSINPPSDFVDSVKLLKSVAQQHNGDISSVVDGVDSSSFKQALTSLESNRPLSTQQIHQIQHKIVGPRINFGTIKHIAGQTPGVALQVWGIYSGIKSAVDAFKQGDTQEGLIQTGAVAANLASIPAEIALNRSLPKLGQRLTARLAGSSSRFATASSNLGKLLGRAGGLAAALITLPFDIYSAYKAFSDAGKEGLTDKQRQDLYVSGGFSVAGAAVSLSLGVAALATGSAALGPIGIGLGVALIVGSQIYSAVRQVEDVWEYVPALDNWQHRLRQGWLAFTGQDMDQWVLDAYKVNKTKEMYLAQAKSNAEELLKGELGNLVDTIVYGDVDVVIQENKVYHYEGGYDIVRDPVVKGDDDVIFAQDGINALLATEKREGIRPTIAIQGEQDDKKGVFFNMGDGHDTVFGVTHKKNEFLFGKGNKNLKGGKRDDNFTFAANYSLVENFLNNPDKLNDRIFFEIDGGEGQNTLILNAETYRKYDYERQYIGFIVDLNQGKVWLRKSGESGDAARGPEIGLLRNIQHTLGASQGSDIIYGNDQSNRLLANSADQVFAGGGSDIITISNQANVDGGRGQDIFLVQRDVNNAEIHEDGADVSVIRLEFALDEITDWQLIEGDLRIGLQDQFKSVTIKGVYQKFNNQWQLVNDKLNFQTRDGFMLVPQLEKTRSTEAAQQATSIQLAVRYLKPGDKTYFAEKTGVTLDLGENRIDGNNQGGVHQADEFIGKDDPSVIVADSQHSAIEGKPAGQRYLITRGAGEVTINPEVQSDDSAVINTLLLDYDESEIKGIDIQYEVEHYSYGYYRKNYTLVVSFQDGRELLLPNVIDKTIHVGDALARGGKTLRDYRLITRDGIALSLQDYSTSGSRYSTKLFHNEGHYSDKTKEGIKRVNTRDLLERKDYTLTDWQWGKGKTLAERYVLSGEGTSFADHIIGSDDNNLLRGYGGDDLLQGKNGHDTYVVGALEGTVTIDNRATDNKLDSLVIAASFNDINSHRENNDLVISARLPRPDKDGNTVYIDRKIVLQNYFVSEVFRHLTIVSNEGQQQEWVVDEFGNLSRIITGKQSAVDHYLSDTLAALETDQPQIADKNNYQTLDSGLNHIVDADKLSATRIVGSQHDDRIVLKSAGQLNKLQIDEALAKVIYNIDLGEGNNTIDLSQFSKKGVYVSLMGPAGISYNTDAYELKPTDSLNETIRVNNVANIIGTDGNDELRGYNGGNLLAGGDGEDTIDGKEGRNTLIGGAGNDTIYSGSHQDLIIFSRGDGNDSIAGNTINDVIEMNGYSLNDLHFSLTHENQLKVTFNDEENDGITIAHWSSNWNLVIKTEDGVINKAGIDTLIPLFSEVDAKKWAAGKIAVNSSQEKALHSAWQLTHFTLQGDDDHASVLIGQQGNEEFIAGNGGTVIRAGAGDDELTDGAGNDVLIAEAGDDLITFNSAGEDVASGGEGEDIYRVTASSQGIKVIDNLAEIGEDILVLEQAKGLADIQLAKNGLDLHILLKDASGKVNTKDLPEVIIKNYYLSEKHRHLDLVLENIDVSHTELYGLAKLALKRKDVLINNSVNSAQPTDSNPLPNSDRPLAVSLNGELLEGAIFTGSKHADYVKLTKVGHLQELNLGQGDNTLDLSDLVADGNTSVVLLPESRTYQRLHVNDKEVQLQGVQRVIGSAADDNIYGNESANILHGGLGNDRLFGLRNSNTLIGGKGDDYIRSGQDQDTIIFEQGDGHDQVVGDTTDDVIKLKGVNVYDVHFSVEDDALEIGFKGQQGDKITITDWNQNQGLYITTDDGSVLNKQGIGQLVQAMASLPSDSWSASTPIADYIKSSITQTWTITQS</sequence>
<dbReference type="Gene3D" id="1.20.140.180">
    <property type="match status" value="3"/>
</dbReference>
<feature type="domain" description="ATLF-like" evidence="5">
    <location>
        <begin position="185"/>
        <end position="387"/>
    </location>
</feature>